<sequence length="114" mass="12705">MVNTKKMTKVAGAITLLAFGAMFATSSFAETTWQKNHPRRTEVNHRLANQNARIHQEVKSGQITGAQAAGLHKEDHQVRQEERSMASQDGGHITKQERKTLNQQENGISQQIGK</sequence>
<dbReference type="Proteomes" id="UP000030302">
    <property type="component" value="Chromosome"/>
</dbReference>
<keyword evidence="2" id="KW-0732">Signal</keyword>
<gene>
    <name evidence="3" type="ORF">LT85_1953</name>
</gene>
<proteinExistence type="predicted"/>
<feature type="chain" id="PRO_5001973990" description="Lipoprotein" evidence="2">
    <location>
        <begin position="30"/>
        <end position="114"/>
    </location>
</feature>
<dbReference type="EMBL" id="CP009962">
    <property type="protein sequence ID" value="AIY41111.1"/>
    <property type="molecule type" value="Genomic_DNA"/>
</dbReference>
<organism evidence="3 4">
    <name type="scientific">Collimonas arenae</name>
    <dbReference type="NCBI Taxonomy" id="279058"/>
    <lineage>
        <taxon>Bacteria</taxon>
        <taxon>Pseudomonadati</taxon>
        <taxon>Pseudomonadota</taxon>
        <taxon>Betaproteobacteria</taxon>
        <taxon>Burkholderiales</taxon>
        <taxon>Oxalobacteraceae</taxon>
        <taxon>Collimonas</taxon>
    </lineage>
</organism>
<dbReference type="KEGG" id="care:LT85_1953"/>
<feature type="signal peptide" evidence="2">
    <location>
        <begin position="1"/>
        <end position="29"/>
    </location>
</feature>
<evidence type="ECO:0000256" key="1">
    <source>
        <dbReference type="SAM" id="MobiDB-lite"/>
    </source>
</evidence>
<keyword evidence="4" id="KW-1185">Reference proteome</keyword>
<evidence type="ECO:0000313" key="4">
    <source>
        <dbReference type="Proteomes" id="UP000030302"/>
    </source>
</evidence>
<reference evidence="4" key="1">
    <citation type="journal article" date="2014" name="Soil Biol. Biochem.">
        <title>Structure and function of bacterial communities in ageing soils: Insights from the Mendocino ecological staircase.</title>
        <authorList>
            <person name="Uroz S."/>
            <person name="Tech J.J."/>
            <person name="Sawaya N.A."/>
            <person name="Frey-Klett P."/>
            <person name="Leveau J.H.J."/>
        </authorList>
    </citation>
    <scope>NUCLEOTIDE SEQUENCE [LARGE SCALE GENOMIC DNA]</scope>
    <source>
        <strain evidence="4">Cal35</strain>
    </source>
</reference>
<feature type="compositionally biased region" description="Polar residues" evidence="1">
    <location>
        <begin position="101"/>
        <end position="114"/>
    </location>
</feature>
<evidence type="ECO:0000256" key="2">
    <source>
        <dbReference type="SAM" id="SignalP"/>
    </source>
</evidence>
<accession>A0A0A1F998</accession>
<evidence type="ECO:0000313" key="3">
    <source>
        <dbReference type="EMBL" id="AIY41111.1"/>
    </source>
</evidence>
<evidence type="ECO:0008006" key="5">
    <source>
        <dbReference type="Google" id="ProtNLM"/>
    </source>
</evidence>
<feature type="compositionally biased region" description="Basic and acidic residues" evidence="1">
    <location>
        <begin position="71"/>
        <end position="84"/>
    </location>
</feature>
<dbReference type="HOGENOM" id="CLU_168133_1_1_4"/>
<protein>
    <recommendedName>
        <fullName evidence="5">Lipoprotein</fullName>
    </recommendedName>
</protein>
<dbReference type="STRING" id="279058.LT85_1953"/>
<feature type="region of interest" description="Disordered" evidence="1">
    <location>
        <begin position="67"/>
        <end position="114"/>
    </location>
</feature>
<dbReference type="AlphaFoldDB" id="A0A0A1F998"/>
<name>A0A0A1F998_9BURK</name>